<evidence type="ECO:0000256" key="1">
    <source>
        <dbReference type="ARBA" id="ARBA00009500"/>
    </source>
</evidence>
<comment type="similarity">
    <text evidence="1 2">Belongs to the serpin family.</text>
</comment>
<dbReference type="Gene3D" id="2.30.39.10">
    <property type="entry name" value="Alpha-1-antitrypsin, domain 1"/>
    <property type="match status" value="1"/>
</dbReference>
<dbReference type="PROSITE" id="PS00284">
    <property type="entry name" value="SERPIN"/>
    <property type="match status" value="1"/>
</dbReference>
<reference evidence="4" key="1">
    <citation type="submission" date="2016-01" db="EMBL/GenBank/DDBJ databases">
        <title>Reference transcriptome for the parasite Schistocephalus solidus: insights into the molecular evolution of parasitism.</title>
        <authorList>
            <person name="Hebert F.O."/>
            <person name="Grambauer S."/>
            <person name="Barber I."/>
            <person name="Landry C.R."/>
            <person name="Aubin-Horth N."/>
        </authorList>
    </citation>
    <scope>NUCLEOTIDE SEQUENCE</scope>
</reference>
<dbReference type="InterPro" id="IPR036186">
    <property type="entry name" value="Serpin_sf"/>
</dbReference>
<dbReference type="AlphaFoldDB" id="A0A0V0JAY6"/>
<dbReference type="InterPro" id="IPR000215">
    <property type="entry name" value="Serpin_fam"/>
</dbReference>
<name>A0A0V0JAY6_SCHSO</name>
<dbReference type="SUPFAM" id="SSF56574">
    <property type="entry name" value="Serpins"/>
    <property type="match status" value="1"/>
</dbReference>
<evidence type="ECO:0000313" key="4">
    <source>
        <dbReference type="EMBL" id="JAP62381.1"/>
    </source>
</evidence>
<dbReference type="GO" id="GO:0004867">
    <property type="term" value="F:serine-type endopeptidase inhibitor activity"/>
    <property type="evidence" value="ECO:0007669"/>
    <property type="project" value="InterPro"/>
</dbReference>
<dbReference type="EMBL" id="GEEE01000844">
    <property type="protein sequence ID" value="JAP62381.1"/>
    <property type="molecule type" value="Transcribed_RNA"/>
</dbReference>
<dbReference type="Pfam" id="PF00079">
    <property type="entry name" value="Serpin"/>
    <property type="match status" value="1"/>
</dbReference>
<evidence type="ECO:0000259" key="3">
    <source>
        <dbReference type="SMART" id="SM00093"/>
    </source>
</evidence>
<dbReference type="InterPro" id="IPR023796">
    <property type="entry name" value="Serpin_dom"/>
</dbReference>
<dbReference type="SMART" id="SM00093">
    <property type="entry name" value="SERPIN"/>
    <property type="match status" value="1"/>
</dbReference>
<feature type="non-terminal residue" evidence="4">
    <location>
        <position position="1"/>
    </location>
</feature>
<dbReference type="InterPro" id="IPR023795">
    <property type="entry name" value="Serpin_CS"/>
</dbReference>
<feature type="domain" description="Serpin" evidence="3">
    <location>
        <begin position="46"/>
        <end position="418"/>
    </location>
</feature>
<protein>
    <submittedName>
        <fullName evidence="4">Serpin I2</fullName>
    </submittedName>
</protein>
<evidence type="ECO:0000256" key="2">
    <source>
        <dbReference type="RuleBase" id="RU000411"/>
    </source>
</evidence>
<proteinExistence type="inferred from homology"/>
<gene>
    <name evidence="4" type="primary">SPI2</name>
    <name evidence="4" type="ORF">TR144253</name>
</gene>
<dbReference type="GO" id="GO:0005615">
    <property type="term" value="C:extracellular space"/>
    <property type="evidence" value="ECO:0007669"/>
    <property type="project" value="InterPro"/>
</dbReference>
<dbReference type="Gene3D" id="3.30.497.10">
    <property type="entry name" value="Antithrombin, subunit I, domain 2"/>
    <property type="match status" value="1"/>
</dbReference>
<organism evidence="4">
    <name type="scientific">Schistocephalus solidus</name>
    <name type="common">Tapeworm</name>
    <dbReference type="NCBI Taxonomy" id="70667"/>
    <lineage>
        <taxon>Eukaryota</taxon>
        <taxon>Metazoa</taxon>
        <taxon>Spiralia</taxon>
        <taxon>Lophotrochozoa</taxon>
        <taxon>Platyhelminthes</taxon>
        <taxon>Cestoda</taxon>
        <taxon>Eucestoda</taxon>
        <taxon>Diphyllobothriidea</taxon>
        <taxon>Diphyllobothriidae</taxon>
        <taxon>Schistocephalus</taxon>
    </lineage>
</organism>
<dbReference type="PANTHER" id="PTHR11461">
    <property type="entry name" value="SERINE PROTEASE INHIBITOR, SERPIN"/>
    <property type="match status" value="1"/>
</dbReference>
<dbReference type="InterPro" id="IPR042185">
    <property type="entry name" value="Serpin_sf_2"/>
</dbReference>
<dbReference type="PANTHER" id="PTHR11461:SF211">
    <property type="entry name" value="GH10112P-RELATED"/>
    <property type="match status" value="1"/>
</dbReference>
<sequence>PQGETADQIGCYPYDQLAIEALVMCWKRDEPVFSVIIRNPNFSNGFYTASQITATNQQNYVASPVSVLILLSALLGAKGPQGETADQLCQAIKGTTDKCSESIITEIRQNTEQTTRQLMAARSGAKPSEKVVKIANAMFVQKEVVVKPSFESKFESDNITTIGMIDFSSPGAYKIVNAWVNRTTDGLIKEIYKGPDDLSRDLLMIVLNSVYFKDEWRTQFFSFKVKDGVFRTPSSQKTVKMMEEDEYLPYFSDEIRGYKLVAKPFSNNRFQFVVILPTEDLNIKGLNLLFMEGFDWSVIKKALGKQIKLVLPRFKLEHEVDLIPTLKAMGVRNLFSKQLADLSGITEEAMLYVEQAKQNAILEVTEKGVKAGAITSMQMVPMSLRPAGEPFVVDQPFFCAVYDSELMLPLFLARVVDPPPV</sequence>
<accession>A0A0V0JAY6</accession>
<dbReference type="InterPro" id="IPR042178">
    <property type="entry name" value="Serpin_sf_1"/>
</dbReference>